<protein>
    <submittedName>
        <fullName evidence="1">Type II toxin-antitoxin system prevent-host-death family antitoxin</fullName>
    </submittedName>
</protein>
<dbReference type="EMBL" id="JBIXLB010000009">
    <property type="protein sequence ID" value="MFJ5514668.1"/>
    <property type="molecule type" value="Genomic_DNA"/>
</dbReference>
<accession>A0ABW8GZ93</accession>
<proteinExistence type="predicted"/>
<keyword evidence="2" id="KW-1185">Reference proteome</keyword>
<evidence type="ECO:0000313" key="2">
    <source>
        <dbReference type="Proteomes" id="UP001617702"/>
    </source>
</evidence>
<comment type="caution">
    <text evidence="1">The sequence shown here is derived from an EMBL/GenBank/DDBJ whole genome shotgun (WGS) entry which is preliminary data.</text>
</comment>
<organism evidence="1 2">
    <name type="scientific">Pectobacterium jejuense</name>
    <dbReference type="NCBI Taxonomy" id="2974022"/>
    <lineage>
        <taxon>Bacteria</taxon>
        <taxon>Pseudomonadati</taxon>
        <taxon>Pseudomonadota</taxon>
        <taxon>Gammaproteobacteria</taxon>
        <taxon>Enterobacterales</taxon>
        <taxon>Pectobacteriaceae</taxon>
        <taxon>Pectobacterium</taxon>
    </lineage>
</organism>
<evidence type="ECO:0000313" key="1">
    <source>
        <dbReference type="EMBL" id="MFJ5514668.1"/>
    </source>
</evidence>
<name>A0ABW8GZ93_9GAMM</name>
<sequence>MNKRKNRSESIGVTRQDRNVIVASGKTVSKDHQNAKLDAEFALIMQRHAHTIEALHDR</sequence>
<reference evidence="1 2" key="1">
    <citation type="submission" date="2024-10" db="EMBL/GenBank/DDBJ databases">
        <authorList>
            <person name="Lu C.-H."/>
        </authorList>
    </citation>
    <scope>NUCLEOTIDE SEQUENCE [LARGE SCALE GENOMIC DNA]</scope>
    <source>
        <strain evidence="1 2">22LXZD03-01</strain>
    </source>
</reference>
<gene>
    <name evidence="1" type="ORF">ACIPUH_17940</name>
</gene>
<dbReference type="Proteomes" id="UP001617702">
    <property type="component" value="Unassembled WGS sequence"/>
</dbReference>
<dbReference type="RefSeq" id="WP_400355537.1">
    <property type="nucleotide sequence ID" value="NZ_JBIXLA010000008.1"/>
</dbReference>